<dbReference type="Proteomes" id="UP000193862">
    <property type="component" value="Unassembled WGS sequence"/>
</dbReference>
<dbReference type="PANTHER" id="PTHR30372">
    <property type="entry name" value="LIPID-A-DISACCHARIDE SYNTHASE"/>
    <property type="match status" value="1"/>
</dbReference>
<evidence type="ECO:0000313" key="12">
    <source>
        <dbReference type="EMBL" id="SLN39964.1"/>
    </source>
</evidence>
<comment type="similarity">
    <text evidence="2">Belongs to the LpxB family.</text>
</comment>
<keyword evidence="6" id="KW-0441">Lipid A biosynthesis</keyword>
<keyword evidence="8 12" id="KW-0808">Transferase</keyword>
<evidence type="ECO:0000256" key="3">
    <source>
        <dbReference type="ARBA" id="ARBA00012687"/>
    </source>
</evidence>
<dbReference type="GO" id="GO:0009245">
    <property type="term" value="P:lipid A biosynthetic process"/>
    <property type="evidence" value="ECO:0007669"/>
    <property type="project" value="UniProtKB-UniRule"/>
</dbReference>
<dbReference type="InterPro" id="IPR003835">
    <property type="entry name" value="Glyco_trans_19"/>
</dbReference>
<organism evidence="12 13">
    <name type="scientific">Aquimixticola soesokkakensis</name>
    <dbReference type="NCBI Taxonomy" id="1519096"/>
    <lineage>
        <taxon>Bacteria</taxon>
        <taxon>Pseudomonadati</taxon>
        <taxon>Pseudomonadota</taxon>
        <taxon>Alphaproteobacteria</taxon>
        <taxon>Rhodobacterales</taxon>
        <taxon>Paracoccaceae</taxon>
        <taxon>Aquimixticola</taxon>
    </lineage>
</organism>
<accession>A0A1Y5SG13</accession>
<dbReference type="NCBIfam" id="TIGR00215">
    <property type="entry name" value="lpxB"/>
    <property type="match status" value="1"/>
</dbReference>
<dbReference type="Pfam" id="PF02684">
    <property type="entry name" value="LpxB"/>
    <property type="match status" value="1"/>
</dbReference>
<keyword evidence="7 12" id="KW-0328">Glycosyltransferase</keyword>
<dbReference type="OrthoDB" id="9801642at2"/>
<evidence type="ECO:0000313" key="13">
    <source>
        <dbReference type="Proteomes" id="UP000193862"/>
    </source>
</evidence>
<dbReference type="EC" id="2.4.1.182" evidence="3 11"/>
<protein>
    <recommendedName>
        <fullName evidence="4 11">Lipid-A-disaccharide synthase</fullName>
        <ecNumber evidence="3 11">2.4.1.182</ecNumber>
    </recommendedName>
</protein>
<keyword evidence="9" id="KW-0443">Lipid metabolism</keyword>
<dbReference type="GO" id="GO:0005543">
    <property type="term" value="F:phospholipid binding"/>
    <property type="evidence" value="ECO:0007669"/>
    <property type="project" value="TreeGrafter"/>
</dbReference>
<evidence type="ECO:0000256" key="6">
    <source>
        <dbReference type="ARBA" id="ARBA00022556"/>
    </source>
</evidence>
<evidence type="ECO:0000256" key="2">
    <source>
        <dbReference type="ARBA" id="ARBA00007868"/>
    </source>
</evidence>
<comment type="function">
    <text evidence="1">Condensation of UDP-2,3-diacylglucosamine and 2,3-diacylglucosamine-1-phosphate to form lipid A disaccharide, a precursor of lipid A, a phosphorylated glycolipid that anchors the lipopolysaccharide to the outer membrane of the cell.</text>
</comment>
<comment type="catalytic activity">
    <reaction evidence="10">
        <text>a lipid X + a UDP-2-N,3-O-bis[(3R)-3-hydroxyacyl]-alpha-D-glucosamine = a lipid A disaccharide + UDP + H(+)</text>
        <dbReference type="Rhea" id="RHEA:67828"/>
        <dbReference type="ChEBI" id="CHEBI:15378"/>
        <dbReference type="ChEBI" id="CHEBI:58223"/>
        <dbReference type="ChEBI" id="CHEBI:137748"/>
        <dbReference type="ChEBI" id="CHEBI:176338"/>
        <dbReference type="ChEBI" id="CHEBI:176343"/>
        <dbReference type="EC" id="2.4.1.182"/>
    </reaction>
</comment>
<evidence type="ECO:0000256" key="4">
    <source>
        <dbReference type="ARBA" id="ARBA00020902"/>
    </source>
</evidence>
<evidence type="ECO:0000256" key="1">
    <source>
        <dbReference type="ARBA" id="ARBA00002056"/>
    </source>
</evidence>
<dbReference type="EMBL" id="FWFS01000005">
    <property type="protein sequence ID" value="SLN39964.1"/>
    <property type="molecule type" value="Genomic_DNA"/>
</dbReference>
<dbReference type="GO" id="GO:0008915">
    <property type="term" value="F:lipid-A-disaccharide synthase activity"/>
    <property type="evidence" value="ECO:0007669"/>
    <property type="project" value="UniProtKB-UniRule"/>
</dbReference>
<dbReference type="PANTHER" id="PTHR30372:SF4">
    <property type="entry name" value="LIPID-A-DISACCHARIDE SYNTHASE, MITOCHONDRIAL-RELATED"/>
    <property type="match status" value="1"/>
</dbReference>
<dbReference type="RefSeq" id="WP_085836228.1">
    <property type="nucleotide sequence ID" value="NZ_FWFS01000005.1"/>
</dbReference>
<dbReference type="AlphaFoldDB" id="A0A1Y5SG13"/>
<evidence type="ECO:0000256" key="11">
    <source>
        <dbReference type="NCBIfam" id="TIGR00215"/>
    </source>
</evidence>
<gene>
    <name evidence="12" type="primary">lpxB</name>
    <name evidence="12" type="ORF">AQS8620_01503</name>
</gene>
<name>A0A1Y5SG13_9RHOB</name>
<evidence type="ECO:0000256" key="5">
    <source>
        <dbReference type="ARBA" id="ARBA00022516"/>
    </source>
</evidence>
<keyword evidence="5" id="KW-0444">Lipid biosynthesis</keyword>
<evidence type="ECO:0000256" key="9">
    <source>
        <dbReference type="ARBA" id="ARBA00023098"/>
    </source>
</evidence>
<evidence type="ECO:0000256" key="7">
    <source>
        <dbReference type="ARBA" id="ARBA00022676"/>
    </source>
</evidence>
<proteinExistence type="inferred from homology"/>
<dbReference type="SUPFAM" id="SSF53756">
    <property type="entry name" value="UDP-Glycosyltransferase/glycogen phosphorylase"/>
    <property type="match status" value="1"/>
</dbReference>
<evidence type="ECO:0000256" key="8">
    <source>
        <dbReference type="ARBA" id="ARBA00022679"/>
    </source>
</evidence>
<reference evidence="12 13" key="1">
    <citation type="submission" date="2017-03" db="EMBL/GenBank/DDBJ databases">
        <authorList>
            <person name="Afonso C.L."/>
            <person name="Miller P.J."/>
            <person name="Scott M.A."/>
            <person name="Spackman E."/>
            <person name="Goraichik I."/>
            <person name="Dimitrov K.M."/>
            <person name="Suarez D.L."/>
            <person name="Swayne D.E."/>
        </authorList>
    </citation>
    <scope>NUCLEOTIDE SEQUENCE [LARGE SCALE GENOMIC DNA]</scope>
    <source>
        <strain evidence="12 13">CECT 8620</strain>
    </source>
</reference>
<dbReference type="GO" id="GO:0016020">
    <property type="term" value="C:membrane"/>
    <property type="evidence" value="ECO:0007669"/>
    <property type="project" value="GOC"/>
</dbReference>
<sequence>MTLKVFIIAGEPSGDQLGAAVMAGLRELTAAGGDSGVDTGVEFRGIGGDAMQAAGLSSLFDMSELSVMGLAEVLPKYGHLVRRKDETANAIVKWHPDLVLTIDSPDFCLRVVEAARKQVPDLRFAHYVAPTVWAWRPERAAKMKRTVDQVLALFPFEPPHFQREGLRCDFVGHPVVAQPQASAAEIATFRSAHGLKDRPLVLVLPGSRRGEVNRLAPTFGAALGYFAQSHPNAAYVLPVAGAVAEDVKRLVADWPVKPILIAANDAARKRAAFGAADVALAASGTVSLELAAARTPMVVAYDMNWLTRQIVKRKLLVDTVTLVNLVSETRVVPEFLGERCQPGPIALELGRVMDAPEDQYSALDVTMERLGRGGEAPGLRAARALLEGMPVKS</sequence>
<keyword evidence="13" id="KW-1185">Reference proteome</keyword>
<evidence type="ECO:0000256" key="10">
    <source>
        <dbReference type="ARBA" id="ARBA00048975"/>
    </source>
</evidence>